<dbReference type="RefSeq" id="WP_179531638.1">
    <property type="nucleotide sequence ID" value="NZ_BAAAPP010000005.1"/>
</dbReference>
<reference evidence="2 3" key="1">
    <citation type="submission" date="2020-07" db="EMBL/GenBank/DDBJ databases">
        <title>Sequencing the genomes of 1000 actinobacteria strains.</title>
        <authorList>
            <person name="Klenk H.-P."/>
        </authorList>
    </citation>
    <scope>NUCLEOTIDE SEQUENCE [LARGE SCALE GENOMIC DNA]</scope>
    <source>
        <strain evidence="2 3">DSM 18248</strain>
    </source>
</reference>
<dbReference type="InterPro" id="IPR008930">
    <property type="entry name" value="Terpenoid_cyclase/PrenylTrfase"/>
</dbReference>
<dbReference type="EMBL" id="JACBZI010000001">
    <property type="protein sequence ID" value="NYI10870.1"/>
    <property type="molecule type" value="Genomic_DNA"/>
</dbReference>
<evidence type="ECO:0008006" key="4">
    <source>
        <dbReference type="Google" id="ProtNLM"/>
    </source>
</evidence>
<evidence type="ECO:0000313" key="2">
    <source>
        <dbReference type="EMBL" id="NYI10870.1"/>
    </source>
</evidence>
<dbReference type="Gene3D" id="1.50.10.20">
    <property type="match status" value="1"/>
</dbReference>
<proteinExistence type="predicted"/>
<keyword evidence="3" id="KW-1185">Reference proteome</keyword>
<dbReference type="Proteomes" id="UP000537326">
    <property type="component" value="Unassembled WGS sequence"/>
</dbReference>
<protein>
    <recommendedName>
        <fullName evidence="4">Prenyltransferase and squalene oxidase repeat-containing protein</fullName>
    </recommendedName>
</protein>
<dbReference type="SUPFAM" id="SSF48239">
    <property type="entry name" value="Terpenoid cyclases/Protein prenyltransferases"/>
    <property type="match status" value="1"/>
</dbReference>
<dbReference type="AlphaFoldDB" id="A0A7Z0C2H6"/>
<comment type="caution">
    <text evidence="2">The sequence shown here is derived from an EMBL/GenBank/DDBJ whole genome shotgun (WGS) entry which is preliminary data.</text>
</comment>
<keyword evidence="1" id="KW-0732">Signal</keyword>
<sequence>MKHTILRGAVALTGTAALALGTIAPADAARAGVREEKKAVQWLAGELGEGDLLVNEQYDFTDVGLSIDAGLALKGAERKGAVARDIAAAAAGQVASYTQGGEFDEGAVYAGATAKLAAYTLLVGGDATDVDGTDLVAQLEGVTTDEGPSAGRIVDQSAYGDYANTIGQSFAAVALSRAGSADADAAVSFLLQQQCEEGYFRLPLTADADAEDQTCDGAEGQPSVDTTALVLNQLLEVDGGADVTAAVDAAAAWLGSVQKDNGSFGTGVDGEGANTNSTGLAGWALGAVGSCGKARKAARWVKKFQVASKHSETQLDQEIGAIAFDRAAFKAGKTDGITVETRDQWRRAATQAAPSLQNLSKATCKQ</sequence>
<feature type="chain" id="PRO_5030513891" description="Prenyltransferase and squalene oxidase repeat-containing protein" evidence="1">
    <location>
        <begin position="29"/>
        <end position="366"/>
    </location>
</feature>
<evidence type="ECO:0000256" key="1">
    <source>
        <dbReference type="SAM" id="SignalP"/>
    </source>
</evidence>
<feature type="signal peptide" evidence="1">
    <location>
        <begin position="1"/>
        <end position="28"/>
    </location>
</feature>
<evidence type="ECO:0000313" key="3">
    <source>
        <dbReference type="Proteomes" id="UP000537326"/>
    </source>
</evidence>
<name>A0A7Z0C2H6_9ACTN</name>
<organism evidence="2 3">
    <name type="scientific">Nocardioides marinus</name>
    <dbReference type="NCBI Taxonomy" id="374514"/>
    <lineage>
        <taxon>Bacteria</taxon>
        <taxon>Bacillati</taxon>
        <taxon>Actinomycetota</taxon>
        <taxon>Actinomycetes</taxon>
        <taxon>Propionibacteriales</taxon>
        <taxon>Nocardioidaceae</taxon>
        <taxon>Nocardioides</taxon>
    </lineage>
</organism>
<gene>
    <name evidence="2" type="ORF">BKA05_002385</name>
</gene>
<accession>A0A7Z0C2H6</accession>